<evidence type="ECO:0000256" key="1">
    <source>
        <dbReference type="SAM" id="MobiDB-lite"/>
    </source>
</evidence>
<dbReference type="PANTHER" id="PTHR32170:SF3">
    <property type="entry name" value="PROTEASOME ACTIVATOR COMPLEX SUBUNIT 4"/>
    <property type="match status" value="1"/>
</dbReference>
<dbReference type="GO" id="GO:0016504">
    <property type="term" value="F:peptidase activator activity"/>
    <property type="evidence" value="ECO:0007669"/>
    <property type="project" value="InterPro"/>
</dbReference>
<evidence type="ECO:0000313" key="3">
    <source>
        <dbReference type="EMBL" id="KAK4537861.1"/>
    </source>
</evidence>
<keyword evidence="4" id="KW-1185">Reference proteome</keyword>
<proteinExistence type="predicted"/>
<dbReference type="PANTHER" id="PTHR32170">
    <property type="entry name" value="PROTEASOME ACTIVATOR COMPLEX SUBUNIT 4"/>
    <property type="match status" value="1"/>
</dbReference>
<name>A0AAV9J0E7_CYACA</name>
<dbReference type="GO" id="GO:0005829">
    <property type="term" value="C:cytosol"/>
    <property type="evidence" value="ECO:0007669"/>
    <property type="project" value="TreeGrafter"/>
</dbReference>
<feature type="region of interest" description="Disordered" evidence="1">
    <location>
        <begin position="944"/>
        <end position="986"/>
    </location>
</feature>
<organism evidence="3 4">
    <name type="scientific">Cyanidium caldarium</name>
    <name type="common">Red alga</name>
    <dbReference type="NCBI Taxonomy" id="2771"/>
    <lineage>
        <taxon>Eukaryota</taxon>
        <taxon>Rhodophyta</taxon>
        <taxon>Bangiophyceae</taxon>
        <taxon>Cyanidiales</taxon>
        <taxon>Cyanidiaceae</taxon>
        <taxon>Cyanidium</taxon>
    </lineage>
</organism>
<gene>
    <name evidence="3" type="ORF">CDCA_CDCA14G3886</name>
</gene>
<feature type="domain" description="Proteasome activator complex subunit 4 C-terminal" evidence="2">
    <location>
        <begin position="1996"/>
        <end position="2081"/>
    </location>
</feature>
<sequence length="2083" mass="229371">MNAMLYGYNAWLPEEVRSVLGDEGRQQAEWVQWVAEQLLAALDATDHPSLLRVWQWVHLLDRQLDRLHRLSHRLSYPAYCRVSGCLWRLLLRGAQYGVVDMRLRVVCARRLASTLLEPPHYYGYVVRWYHRGDQADMVSGAPLLLYEDIFQPLHALLWDYHIDDRAEAPGVDLLPAGLPPYAGDIAGRAVRNEHALALCRLAQAARRALSPMAPRIWQEHFAPRFRDARRQPPQLGVRSLYTQAALLNLFMPTECGYHDAQLTAWMAEAFTQVYQGGPLSADDVDWEALWLRLWCRAARHRPRWLRTAMDSHCMPGVEALAQKVLGALELPLGAQAPYRPERHRAPDSVRYLIDNHHGGGGVVGDHPILRGATWLLLLSLPEDPLHERSQRILLALQHVLALADTHFHPNNEGAWTSALSALLSAVGECLEYRAVEHAADVRTGTPPVYPTEVPLPPLSPDIVTALVSMFVPALTRALFAKSRRMWERAEATARRFLLALPTTTAAAPSPSTAVTCPTSMVLARRLFDEVVLETCRRDVAAHRRTEAYTLLNLLLPYLWSPAVPIPQGDGNPEDAVQPGYDAQVLMVLEQAVDSLSPSDTAQSDSVHRLMGHWLARHPAPPVSVGWRALHIPAPIEEALLHELLPQYILRMYSLLDDLERPPRHRHARAARAFPCERALAALAQLLDHADASAATDTDVLWQRLVMEELVGNRAATDGTLVDAQKEYGAVVRALFTHTVRHARRRQSLLEALLRTVEQGTAQPIVWRVWRLQLLTQACRRYSDADELSSRYADRVLAVARTAIADERHERPLYKAGGKLVRGLLEGLTATWVCGVTSAPDVEKVVEWARALVQHAEYPVRGREALRQAAVNATVIPWRVPTNASLQTAWRLLQQLLDEVDREVKASSETSSPSQARIKAASQTLFNLRRGARWLLSGYVAADDDRCEGNERRPEPWSAPGSGEGDGDEDEEEAVVPEDGDDDDDNGEEMFVDVPESTAVPSSWIGADTFPMDADTSCRIRQVRRPLHGVGSGFPVLVEDAAAAARARQLYARLLQLAIALASRADADTLQRSALRPFELGHNGFAQGHAAATATARPLFGSHLATTAEQRYTRAPADMALLTVPPFVLEWHAESALQQRWALAARAGHSLRMGATNGDADGVKDPLRAAVQLLLSVRGVQSDYAAVGRRARDQLAPACRYLPHRALKRYVWRPLLQALHTELNHHHHHHDHIADIELPQRAPRLESVLRTLQQQRYRWLTHAPTLRRLLRLLLQIVGDGRWNTVLPQVSALAGALVGESLVHLQRRCGGGTLSATIVDKRELWWNEVAERYASAAAVDSVSWRARALAAALLVYYGLPDAPPGGEYRRAALQRALQASLQLLTDRHRLPLRRLGTLLCIRCLATGAMRRETWMPITAVTARQMLDALQHDARDPSLGAAGGSVEAVAGTDGAGTATAAGTGSAADDDAHAQVVMAALMAAAAAVHHRGGGGGGGGGGILGDAAAQWELVGGAEWPAVRDGRLGTLSYVGAAGGECWSLAMLARVRCIAAMHAVMTPDEREQVDWYATPSLTHGGGGMAVTHGVSDNLSSGVSEAEQRRQWVHQVLVAAALADGAALRARLAHPTAPNVWRAVVCPALRYVLDHGGGNEAEDKAGRADWPTWRAYWVRTVVLPQPQLLQPQSGASSLTILRVLHALEAVDGGGVEEDDGSTGCNIPASTWCSWLAGRYARQEREAAADVLAVQVLQQPALLTELLQQWHRVDVAVSTADQRWESWCRADTLLRLLQCVVLRRPREMRIWLEECAWPQATAAWIGFWGRVLLWPETSSATRHLSSLDGVSEALSRLAVTDGMRDEMQQRARTVLSLLAQVPVAMAPLQRYALWIARFVGHSVRQAVIHSVHTALLSHPFILFGDAATGDNATASSFRYASARACRDDLVLGLQDTQAPVYTAAAMALAALSRWFVDSIGRGVPAADPLDDEDAWRRWCIGAEARTCTPHARALFLSDLVSSRPYDVRARWLPQAIHELLEIAEQSQDASAAQVARQCLGGFRHTHREHWPECEAVLGEEGARRLVESWSGAVYIA</sequence>
<evidence type="ECO:0000259" key="2">
    <source>
        <dbReference type="Pfam" id="PF11919"/>
    </source>
</evidence>
<dbReference type="GO" id="GO:0010499">
    <property type="term" value="P:proteasomal ubiquitin-independent protein catabolic process"/>
    <property type="evidence" value="ECO:0007669"/>
    <property type="project" value="TreeGrafter"/>
</dbReference>
<evidence type="ECO:0000313" key="4">
    <source>
        <dbReference type="Proteomes" id="UP001301350"/>
    </source>
</evidence>
<dbReference type="EMBL" id="JANCYW010000014">
    <property type="protein sequence ID" value="KAK4537861.1"/>
    <property type="molecule type" value="Genomic_DNA"/>
</dbReference>
<protein>
    <recommendedName>
        <fullName evidence="2">Proteasome activator complex subunit 4 C-terminal domain-containing protein</fullName>
    </recommendedName>
</protein>
<dbReference type="GO" id="GO:0070628">
    <property type="term" value="F:proteasome binding"/>
    <property type="evidence" value="ECO:0007669"/>
    <property type="project" value="InterPro"/>
</dbReference>
<dbReference type="InterPro" id="IPR021843">
    <property type="entry name" value="PSME4_C"/>
</dbReference>
<dbReference type="GO" id="GO:0005634">
    <property type="term" value="C:nucleus"/>
    <property type="evidence" value="ECO:0007669"/>
    <property type="project" value="TreeGrafter"/>
</dbReference>
<dbReference type="InterPro" id="IPR035309">
    <property type="entry name" value="PSME4"/>
</dbReference>
<feature type="compositionally biased region" description="Acidic residues" evidence="1">
    <location>
        <begin position="964"/>
        <end position="986"/>
    </location>
</feature>
<dbReference type="Pfam" id="PF11919">
    <property type="entry name" value="PSME4_C"/>
    <property type="match status" value="1"/>
</dbReference>
<reference evidence="3 4" key="1">
    <citation type="submission" date="2022-07" db="EMBL/GenBank/DDBJ databases">
        <title>Genome-wide signatures of adaptation to extreme environments.</title>
        <authorList>
            <person name="Cho C.H."/>
            <person name="Yoon H.S."/>
        </authorList>
    </citation>
    <scope>NUCLEOTIDE SEQUENCE [LARGE SCALE GENOMIC DNA]</scope>
    <source>
        <strain evidence="3 4">DBV 063 E5</strain>
    </source>
</reference>
<feature type="compositionally biased region" description="Basic and acidic residues" evidence="1">
    <location>
        <begin position="944"/>
        <end position="954"/>
    </location>
</feature>
<accession>A0AAV9J0E7</accession>
<comment type="caution">
    <text evidence="3">The sequence shown here is derived from an EMBL/GenBank/DDBJ whole genome shotgun (WGS) entry which is preliminary data.</text>
</comment>
<dbReference type="Proteomes" id="UP001301350">
    <property type="component" value="Unassembled WGS sequence"/>
</dbReference>